<keyword evidence="2" id="KW-1185">Reference proteome</keyword>
<sequence>MRLEPGSPLHEFPATRTPLRFAQPFLGPPLSLLLTKSEPFRLLLLSLPFEVLRAL</sequence>
<accession>A0A1N6N6U4</accession>
<name>A0A1N6N6U4_9RHOO</name>
<gene>
    <name evidence="1" type="ORF">SAMN05421829_101127</name>
</gene>
<dbReference type="AlphaFoldDB" id="A0A1N6N6U4"/>
<dbReference type="EMBL" id="FTMD01000001">
    <property type="protein sequence ID" value="SIP87756.1"/>
    <property type="molecule type" value="Genomic_DNA"/>
</dbReference>
<proteinExistence type="predicted"/>
<evidence type="ECO:0000313" key="2">
    <source>
        <dbReference type="Proteomes" id="UP000186819"/>
    </source>
</evidence>
<evidence type="ECO:0000313" key="1">
    <source>
        <dbReference type="EMBL" id="SIP87756.1"/>
    </source>
</evidence>
<dbReference type="Proteomes" id="UP000186819">
    <property type="component" value="Unassembled WGS sequence"/>
</dbReference>
<dbReference type="STRING" id="34027.SAMN05421829_101127"/>
<organism evidence="1 2">
    <name type="scientific">Aromatoleum tolulyticum</name>
    <dbReference type="NCBI Taxonomy" id="34027"/>
    <lineage>
        <taxon>Bacteria</taxon>
        <taxon>Pseudomonadati</taxon>
        <taxon>Pseudomonadota</taxon>
        <taxon>Betaproteobacteria</taxon>
        <taxon>Rhodocyclales</taxon>
        <taxon>Rhodocyclaceae</taxon>
        <taxon>Aromatoleum</taxon>
    </lineage>
</organism>
<protein>
    <submittedName>
        <fullName evidence="1">Uncharacterized protein</fullName>
    </submittedName>
</protein>
<reference evidence="2" key="1">
    <citation type="submission" date="2017-01" db="EMBL/GenBank/DDBJ databases">
        <authorList>
            <person name="Varghese N."/>
            <person name="Submissions S."/>
        </authorList>
    </citation>
    <scope>NUCLEOTIDE SEQUENCE [LARGE SCALE GENOMIC DNA]</scope>
    <source>
        <strain evidence="2">ATCC 51758</strain>
    </source>
</reference>